<dbReference type="GO" id="GO:0004672">
    <property type="term" value="F:protein kinase activity"/>
    <property type="evidence" value="ECO:0007669"/>
    <property type="project" value="InterPro"/>
</dbReference>
<protein>
    <recommendedName>
        <fullName evidence="2">Protein kinase domain-containing protein</fullName>
    </recommendedName>
</protein>
<dbReference type="SUPFAM" id="SSF56112">
    <property type="entry name" value="Protein kinase-like (PK-like)"/>
    <property type="match status" value="1"/>
</dbReference>
<dbReference type="GO" id="GO:0005524">
    <property type="term" value="F:ATP binding"/>
    <property type="evidence" value="ECO:0007669"/>
    <property type="project" value="InterPro"/>
</dbReference>
<dbReference type="InParanoid" id="T1G1R0"/>
<dbReference type="InterPro" id="IPR011009">
    <property type="entry name" value="Kinase-like_dom_sf"/>
</dbReference>
<evidence type="ECO:0000313" key="4">
    <source>
        <dbReference type="EnsemblMetazoa" id="HelroP74434"/>
    </source>
</evidence>
<dbReference type="RefSeq" id="XP_009013131.1">
    <property type="nucleotide sequence ID" value="XM_009014883.1"/>
</dbReference>
<dbReference type="EnsemblMetazoa" id="HelroT74434">
    <property type="protein sequence ID" value="HelroP74434"/>
    <property type="gene ID" value="HelroG74434"/>
</dbReference>
<evidence type="ECO:0000313" key="5">
    <source>
        <dbReference type="Proteomes" id="UP000015101"/>
    </source>
</evidence>
<dbReference type="CTD" id="20215008"/>
<dbReference type="Gene3D" id="3.30.200.20">
    <property type="entry name" value="Phosphorylase Kinase, domain 1"/>
    <property type="match status" value="1"/>
</dbReference>
<reference evidence="3 5" key="2">
    <citation type="journal article" date="2013" name="Nature">
        <title>Insights into bilaterian evolution from three spiralian genomes.</title>
        <authorList>
            <person name="Simakov O."/>
            <person name="Marletaz F."/>
            <person name="Cho S.J."/>
            <person name="Edsinger-Gonzales E."/>
            <person name="Havlak P."/>
            <person name="Hellsten U."/>
            <person name="Kuo D.H."/>
            <person name="Larsson T."/>
            <person name="Lv J."/>
            <person name="Arendt D."/>
            <person name="Savage R."/>
            <person name="Osoegawa K."/>
            <person name="de Jong P."/>
            <person name="Grimwood J."/>
            <person name="Chapman J.A."/>
            <person name="Shapiro H."/>
            <person name="Aerts A."/>
            <person name="Otillar R.P."/>
            <person name="Terry A.Y."/>
            <person name="Boore J.L."/>
            <person name="Grigoriev I.V."/>
            <person name="Lindberg D.R."/>
            <person name="Seaver E.C."/>
            <person name="Weisblat D.A."/>
            <person name="Putnam N.H."/>
            <person name="Rokhsar D.S."/>
        </authorList>
    </citation>
    <scope>NUCLEOTIDE SEQUENCE</scope>
</reference>
<dbReference type="Proteomes" id="UP000015101">
    <property type="component" value="Unassembled WGS sequence"/>
</dbReference>
<dbReference type="EMBL" id="KB096023">
    <property type="protein sequence ID" value="ESO09109.1"/>
    <property type="molecule type" value="Genomic_DNA"/>
</dbReference>
<reference evidence="4" key="3">
    <citation type="submission" date="2015-06" db="UniProtKB">
        <authorList>
            <consortium name="EnsemblMetazoa"/>
        </authorList>
    </citation>
    <scope>IDENTIFICATION</scope>
</reference>
<gene>
    <name evidence="4" type="primary">20215008</name>
    <name evidence="3" type="ORF">HELRODRAFT_74434</name>
</gene>
<dbReference type="STRING" id="6412.T1G1R0"/>
<dbReference type="AlphaFoldDB" id="T1G1R0"/>
<evidence type="ECO:0000313" key="3">
    <source>
        <dbReference type="EMBL" id="ESO09109.1"/>
    </source>
</evidence>
<dbReference type="HOGENOM" id="CLU_2628908_0_0_1"/>
<dbReference type="OrthoDB" id="63267at2759"/>
<keyword evidence="1" id="KW-0812">Transmembrane</keyword>
<reference evidence="5" key="1">
    <citation type="submission" date="2012-12" db="EMBL/GenBank/DDBJ databases">
        <authorList>
            <person name="Hellsten U."/>
            <person name="Grimwood J."/>
            <person name="Chapman J.A."/>
            <person name="Shapiro H."/>
            <person name="Aerts A."/>
            <person name="Otillar R.P."/>
            <person name="Terry A.Y."/>
            <person name="Boore J.L."/>
            <person name="Simakov O."/>
            <person name="Marletaz F."/>
            <person name="Cho S.-J."/>
            <person name="Edsinger-Gonzales E."/>
            <person name="Havlak P."/>
            <person name="Kuo D.-H."/>
            <person name="Larsson T."/>
            <person name="Lv J."/>
            <person name="Arendt D."/>
            <person name="Savage R."/>
            <person name="Osoegawa K."/>
            <person name="de Jong P."/>
            <person name="Lindberg D.R."/>
            <person name="Seaver E.C."/>
            <person name="Weisblat D.A."/>
            <person name="Putnam N.H."/>
            <person name="Grigoriev I.V."/>
            <person name="Rokhsar D.S."/>
        </authorList>
    </citation>
    <scope>NUCLEOTIDE SEQUENCE</scope>
</reference>
<proteinExistence type="predicted"/>
<feature type="transmembrane region" description="Helical" evidence="1">
    <location>
        <begin position="57"/>
        <end position="73"/>
    </location>
</feature>
<evidence type="ECO:0000259" key="2">
    <source>
        <dbReference type="PROSITE" id="PS50011"/>
    </source>
</evidence>
<dbReference type="Gene3D" id="1.10.510.10">
    <property type="entry name" value="Transferase(Phosphotransferase) domain 1"/>
    <property type="match status" value="1"/>
</dbReference>
<dbReference type="EMBL" id="AMQM01003169">
    <property type="status" value="NOT_ANNOTATED_CDS"/>
    <property type="molecule type" value="Genomic_DNA"/>
</dbReference>
<sequence>IERTVNEKNFLQAIDHPLIVNAKHNFWNNDNAYIAFDLSVGGELQRTRHLFKNSMKILLNFIELIFLALNFLHEVGIV</sequence>
<dbReference type="GeneID" id="20215008"/>
<feature type="domain" description="Protein kinase" evidence="2">
    <location>
        <begin position="1"/>
        <end position="78"/>
    </location>
</feature>
<dbReference type="KEGG" id="hro:HELRODRAFT_74434"/>
<dbReference type="PROSITE" id="PS50011">
    <property type="entry name" value="PROTEIN_KINASE_DOM"/>
    <property type="match status" value="1"/>
</dbReference>
<evidence type="ECO:0000256" key="1">
    <source>
        <dbReference type="SAM" id="Phobius"/>
    </source>
</evidence>
<dbReference type="InterPro" id="IPR000719">
    <property type="entry name" value="Prot_kinase_dom"/>
</dbReference>
<name>T1G1R0_HELRO</name>
<organism evidence="4 5">
    <name type="scientific">Helobdella robusta</name>
    <name type="common">Californian leech</name>
    <dbReference type="NCBI Taxonomy" id="6412"/>
    <lineage>
        <taxon>Eukaryota</taxon>
        <taxon>Metazoa</taxon>
        <taxon>Spiralia</taxon>
        <taxon>Lophotrochozoa</taxon>
        <taxon>Annelida</taxon>
        <taxon>Clitellata</taxon>
        <taxon>Hirudinea</taxon>
        <taxon>Rhynchobdellida</taxon>
        <taxon>Glossiphoniidae</taxon>
        <taxon>Helobdella</taxon>
    </lineage>
</organism>
<keyword evidence="1" id="KW-1133">Transmembrane helix</keyword>
<accession>T1G1R0</accession>
<keyword evidence="5" id="KW-1185">Reference proteome</keyword>
<keyword evidence="1" id="KW-0472">Membrane</keyword>